<dbReference type="EMBL" id="CAJRGZ010000016">
    <property type="protein sequence ID" value="CAG5153918.1"/>
    <property type="molecule type" value="Genomic_DNA"/>
</dbReference>
<dbReference type="OrthoDB" id="3691291at2759"/>
<name>A0A8J2HZS5_9PLEO</name>
<evidence type="ECO:0000256" key="2">
    <source>
        <dbReference type="SAM" id="SignalP"/>
    </source>
</evidence>
<feature type="chain" id="PRO_5035161914" evidence="2">
    <location>
        <begin position="20"/>
        <end position="196"/>
    </location>
</feature>
<dbReference type="RefSeq" id="XP_043166926.1">
    <property type="nucleotide sequence ID" value="XM_043310991.1"/>
</dbReference>
<evidence type="ECO:0000313" key="4">
    <source>
        <dbReference type="Proteomes" id="UP000676310"/>
    </source>
</evidence>
<dbReference type="GeneID" id="67014935"/>
<organism evidence="3 4">
    <name type="scientific">Alternaria atra</name>
    <dbReference type="NCBI Taxonomy" id="119953"/>
    <lineage>
        <taxon>Eukaryota</taxon>
        <taxon>Fungi</taxon>
        <taxon>Dikarya</taxon>
        <taxon>Ascomycota</taxon>
        <taxon>Pezizomycotina</taxon>
        <taxon>Dothideomycetes</taxon>
        <taxon>Pleosporomycetidae</taxon>
        <taxon>Pleosporales</taxon>
        <taxon>Pleosporineae</taxon>
        <taxon>Pleosporaceae</taxon>
        <taxon>Alternaria</taxon>
        <taxon>Alternaria sect. Ulocladioides</taxon>
    </lineage>
</organism>
<feature type="signal peptide" evidence="2">
    <location>
        <begin position="1"/>
        <end position="19"/>
    </location>
</feature>
<feature type="region of interest" description="Disordered" evidence="1">
    <location>
        <begin position="135"/>
        <end position="168"/>
    </location>
</feature>
<keyword evidence="4" id="KW-1185">Reference proteome</keyword>
<accession>A0A8J2HZS5</accession>
<comment type="caution">
    <text evidence="3">The sequence shown here is derived from an EMBL/GenBank/DDBJ whole genome shotgun (WGS) entry which is preliminary data.</text>
</comment>
<protein>
    <submittedName>
        <fullName evidence="3">Uncharacterized protein</fullName>
    </submittedName>
</protein>
<evidence type="ECO:0000313" key="3">
    <source>
        <dbReference type="EMBL" id="CAG5153918.1"/>
    </source>
</evidence>
<proteinExistence type="predicted"/>
<evidence type="ECO:0000256" key="1">
    <source>
        <dbReference type="SAM" id="MobiDB-lite"/>
    </source>
</evidence>
<reference evidence="3" key="1">
    <citation type="submission" date="2021-05" db="EMBL/GenBank/DDBJ databases">
        <authorList>
            <person name="Stam R."/>
        </authorList>
    </citation>
    <scope>NUCLEOTIDE SEQUENCE</scope>
    <source>
        <strain evidence="3">CS162</strain>
    </source>
</reference>
<feature type="compositionally biased region" description="Low complexity" evidence="1">
    <location>
        <begin position="149"/>
        <end position="165"/>
    </location>
</feature>
<sequence length="196" mass="19628">MLAAISIPTLLLLASVAVAQEETPSVATSPFVSPTPESEAIFTIQTSVDPDPWSCYMDCVQPPCPPCTGSMMSIPPVTETDSVGPVPLPSPTDVSIPPVTESVVTTPVPFPSATDVSIPPQETFISSGVMSIPAGETPLSTGSLDTPVTSPSSSGSSGASATSSGLPEQTTNAAAPLAKGHELPIVAAIAGALAFL</sequence>
<feature type="compositionally biased region" description="Polar residues" evidence="1">
    <location>
        <begin position="138"/>
        <end position="148"/>
    </location>
</feature>
<gene>
    <name evidence="3" type="ORF">ALTATR162_LOCUS3385</name>
</gene>
<keyword evidence="2" id="KW-0732">Signal</keyword>
<dbReference type="AlphaFoldDB" id="A0A8J2HZS5"/>
<dbReference type="Proteomes" id="UP000676310">
    <property type="component" value="Unassembled WGS sequence"/>
</dbReference>